<evidence type="ECO:0000259" key="1">
    <source>
        <dbReference type="Pfam" id="PF18915"/>
    </source>
</evidence>
<evidence type="ECO:0000313" key="2">
    <source>
        <dbReference type="EMBL" id="KKW34696.1"/>
    </source>
</evidence>
<evidence type="ECO:0000313" key="3">
    <source>
        <dbReference type="Proteomes" id="UP000034290"/>
    </source>
</evidence>
<sequence>MSKSIKQLIKEIRNTSDFGVVNSVSLEQGRQALLEGIGAEETARPTYAFKDYADFAFSCVMYSVARPMAVGLSSVVLALGGWVVAVNAASGSVPGDALYPVKIATEQVQLRLTTSSEQRAKLHIEFAGRRLEEVGTVQSSDRTGKSVRVQNALGSFRKEIAGVQTEINSASKNDPETASKIATYIGEKTNEYTDQIRARIASEGVQESDTVRAEAEAAQSDAFNVNQETVRVLVDRHEVSLEEKSSEQLK</sequence>
<organism evidence="2 3">
    <name type="scientific">Candidatus Giovannonibacteria bacterium GW2011_GWA2_53_7</name>
    <dbReference type="NCBI Taxonomy" id="1618650"/>
    <lineage>
        <taxon>Bacteria</taxon>
        <taxon>Candidatus Giovannoniibacteriota</taxon>
    </lineage>
</organism>
<gene>
    <name evidence="2" type="ORF">UY81_C0064G0001</name>
</gene>
<feature type="domain" description="DUF5667" evidence="1">
    <location>
        <begin position="91"/>
        <end position="184"/>
    </location>
</feature>
<name>A0A0G1XUQ3_9BACT</name>
<proteinExistence type="predicted"/>
<accession>A0A0G1XUQ3</accession>
<dbReference type="EMBL" id="LCRM01000064">
    <property type="protein sequence ID" value="KKW34696.1"/>
    <property type="molecule type" value="Genomic_DNA"/>
</dbReference>
<dbReference type="Pfam" id="PF18915">
    <property type="entry name" value="DUF5667"/>
    <property type="match status" value="1"/>
</dbReference>
<reference evidence="2 3" key="1">
    <citation type="journal article" date="2015" name="Nature">
        <title>rRNA introns, odd ribosomes, and small enigmatic genomes across a large radiation of phyla.</title>
        <authorList>
            <person name="Brown C.T."/>
            <person name="Hug L.A."/>
            <person name="Thomas B.C."/>
            <person name="Sharon I."/>
            <person name="Castelle C.J."/>
            <person name="Singh A."/>
            <person name="Wilkins M.J."/>
            <person name="Williams K.H."/>
            <person name="Banfield J.F."/>
        </authorList>
    </citation>
    <scope>NUCLEOTIDE SEQUENCE [LARGE SCALE GENOMIC DNA]</scope>
</reference>
<dbReference type="PATRIC" id="fig|1618650.3.peg.608"/>
<protein>
    <recommendedName>
        <fullName evidence="1">DUF5667 domain-containing protein</fullName>
    </recommendedName>
</protein>
<feature type="non-terminal residue" evidence="2">
    <location>
        <position position="250"/>
    </location>
</feature>
<dbReference type="InterPro" id="IPR043725">
    <property type="entry name" value="DUF5667"/>
</dbReference>
<dbReference type="AlphaFoldDB" id="A0A0G1XUQ3"/>
<dbReference type="Proteomes" id="UP000034290">
    <property type="component" value="Unassembled WGS sequence"/>
</dbReference>
<comment type="caution">
    <text evidence="2">The sequence shown here is derived from an EMBL/GenBank/DDBJ whole genome shotgun (WGS) entry which is preliminary data.</text>
</comment>